<dbReference type="EMBL" id="LR796427">
    <property type="protein sequence ID" value="CAB4143869.1"/>
    <property type="molecule type" value="Genomic_DNA"/>
</dbReference>
<gene>
    <name evidence="2" type="ORF">UFOVP455_6</name>
</gene>
<sequence>MTTIRLCKGQAIGRRSWAVGVKNKEWGGENLDNEEGHYRLNFPETKLFIEIKDGSLDGIPVLYKKDFTPVPAREIVKHVLLQNRETRAVTANGYSLTQHYGMLNKWYIDYSPEIHDLFTELNLEIPADGKSLGDRMRDAALGNLSLMGFAQNANQGYDGVAPGIKALEEARQKARDEALAEKEAEIAALKAQLEATEEKASKKKEKVSA</sequence>
<name>A0A6J5MJX6_9CAUD</name>
<protein>
    <submittedName>
        <fullName evidence="2">Uncharacterized protein</fullName>
    </submittedName>
</protein>
<organism evidence="2">
    <name type="scientific">uncultured Caudovirales phage</name>
    <dbReference type="NCBI Taxonomy" id="2100421"/>
    <lineage>
        <taxon>Viruses</taxon>
        <taxon>Duplodnaviria</taxon>
        <taxon>Heunggongvirae</taxon>
        <taxon>Uroviricota</taxon>
        <taxon>Caudoviricetes</taxon>
        <taxon>Peduoviridae</taxon>
        <taxon>Maltschvirus</taxon>
        <taxon>Maltschvirus maltsch</taxon>
    </lineage>
</organism>
<proteinExistence type="predicted"/>
<reference evidence="2" key="1">
    <citation type="submission" date="2020-04" db="EMBL/GenBank/DDBJ databases">
        <authorList>
            <person name="Chiriac C."/>
            <person name="Salcher M."/>
            <person name="Ghai R."/>
            <person name="Kavagutti S V."/>
        </authorList>
    </citation>
    <scope>NUCLEOTIDE SEQUENCE</scope>
</reference>
<keyword evidence="1" id="KW-0175">Coiled coil</keyword>
<feature type="coiled-coil region" evidence="1">
    <location>
        <begin position="164"/>
        <end position="206"/>
    </location>
</feature>
<evidence type="ECO:0000256" key="1">
    <source>
        <dbReference type="SAM" id="Coils"/>
    </source>
</evidence>
<accession>A0A6J5MJX6</accession>
<evidence type="ECO:0000313" key="2">
    <source>
        <dbReference type="EMBL" id="CAB4143869.1"/>
    </source>
</evidence>